<dbReference type="EMBL" id="CP099421">
    <property type="protein sequence ID" value="USW51923.1"/>
    <property type="molecule type" value="Genomic_DNA"/>
</dbReference>
<sequence>MDYRLVTYQCLHFKIVAQHDYNLNQPDDYSPEGLFSTPTSTQRHSNLKCGSTECEIISKEQWSARVHEAIYRCKQYLSIAVLRYLEAAFRYHSTAPGTRASTLNDHHCDLAHQQFGIEICSWEDDPFFEDWQGCGNTLHDLGEKAIAELDDDGLAGVVAIINETRATLSGVQDSIASLAQGVAIIQATQQRQQQSDEWMRIVEKPSMRCGTSGMRKDTRALSGAVAPMEVFRRVVYQEWEQRILGLWETYHME</sequence>
<evidence type="ECO:0000313" key="2">
    <source>
        <dbReference type="Proteomes" id="UP001056384"/>
    </source>
</evidence>
<accession>A0A9Q9ARM8</accession>
<organism evidence="1 2">
    <name type="scientific">Septoria linicola</name>
    <dbReference type="NCBI Taxonomy" id="215465"/>
    <lineage>
        <taxon>Eukaryota</taxon>
        <taxon>Fungi</taxon>
        <taxon>Dikarya</taxon>
        <taxon>Ascomycota</taxon>
        <taxon>Pezizomycotina</taxon>
        <taxon>Dothideomycetes</taxon>
        <taxon>Dothideomycetidae</taxon>
        <taxon>Mycosphaerellales</taxon>
        <taxon>Mycosphaerellaceae</taxon>
        <taxon>Septoria</taxon>
    </lineage>
</organism>
<dbReference type="OrthoDB" id="3641039at2759"/>
<keyword evidence="2" id="KW-1185">Reference proteome</keyword>
<dbReference type="Proteomes" id="UP001056384">
    <property type="component" value="Chromosome 4"/>
</dbReference>
<dbReference type="AlphaFoldDB" id="A0A9Q9ARM8"/>
<evidence type="ECO:0000313" key="1">
    <source>
        <dbReference type="EMBL" id="USW51923.1"/>
    </source>
</evidence>
<proteinExistence type="predicted"/>
<reference evidence="1" key="1">
    <citation type="submission" date="2022-06" db="EMBL/GenBank/DDBJ databases">
        <title>Complete genome sequences of two strains of the flax pathogen Septoria linicola.</title>
        <authorList>
            <person name="Lapalu N."/>
            <person name="Simon A."/>
            <person name="Demenou B."/>
            <person name="Paumier D."/>
            <person name="Guillot M.-P."/>
            <person name="Gout L."/>
            <person name="Valade R."/>
        </authorList>
    </citation>
    <scope>NUCLEOTIDE SEQUENCE</scope>
    <source>
        <strain evidence="1">SE15195</strain>
    </source>
</reference>
<protein>
    <submittedName>
        <fullName evidence="1">Uncharacterized protein</fullName>
    </submittedName>
</protein>
<gene>
    <name evidence="1" type="ORF">Slin15195_G052420</name>
</gene>
<name>A0A9Q9ARM8_9PEZI</name>